<protein>
    <recommendedName>
        <fullName evidence="2">FHA domain-containing protein</fullName>
    </recommendedName>
</protein>
<dbReference type="STRING" id="2094558.A0A314UMI4"/>
<sequence length="250" mass="28461">MEKPDLDYNSFKSYPQTNGRVSKQELDPTAASRDHKTLHAEVMLEHNAVSEPELSPRNSDQLGLFESDDDVPCYSDIEAMILDMDLDPDDQDLYSREEVSRYQHEDTKRRIIRLEQGAYSYLQRAIASHGAFAILYGRHSKHYIKKPEVLLGRATEDAIVDIDLGRERRGNKISRQQAMIKMDKGGSFYLKNLGKCSISVNSKEVAPGQSLSLSSSCLIEIRGMPFIFETNQTRVKQYMDSMTKVSSKQE</sequence>
<dbReference type="PANTHER" id="PTHR13233">
    <property type="entry name" value="MICROSPHERULE PROTEIN 1"/>
    <property type="match status" value="1"/>
</dbReference>
<dbReference type="OrthoDB" id="10262769at2759"/>
<dbReference type="EMBL" id="PJQY01003302">
    <property type="protein sequence ID" value="PQM38561.1"/>
    <property type="molecule type" value="Genomic_DNA"/>
</dbReference>
<dbReference type="CDD" id="cd22687">
    <property type="entry name" value="FHA_MCRS1"/>
    <property type="match status" value="1"/>
</dbReference>
<dbReference type="SMART" id="SM00240">
    <property type="entry name" value="FHA"/>
    <property type="match status" value="1"/>
</dbReference>
<dbReference type="GO" id="GO:0031011">
    <property type="term" value="C:Ino80 complex"/>
    <property type="evidence" value="ECO:0007669"/>
    <property type="project" value="InterPro"/>
</dbReference>
<dbReference type="Proteomes" id="UP000250321">
    <property type="component" value="Unassembled WGS sequence"/>
</dbReference>
<dbReference type="GO" id="GO:0002151">
    <property type="term" value="F:G-quadruplex RNA binding"/>
    <property type="evidence" value="ECO:0007669"/>
    <property type="project" value="InterPro"/>
</dbReference>
<dbReference type="GO" id="GO:0071339">
    <property type="term" value="C:MLL1 complex"/>
    <property type="evidence" value="ECO:0007669"/>
    <property type="project" value="InterPro"/>
</dbReference>
<feature type="compositionally biased region" description="Basic and acidic residues" evidence="1">
    <location>
        <begin position="22"/>
        <end position="35"/>
    </location>
</feature>
<dbReference type="InterPro" id="IPR000253">
    <property type="entry name" value="FHA_dom"/>
</dbReference>
<dbReference type="SUPFAM" id="SSF49879">
    <property type="entry name" value="SMAD/FHA domain"/>
    <property type="match status" value="1"/>
</dbReference>
<name>A0A314UMI4_PRUYE</name>
<evidence type="ECO:0000313" key="4">
    <source>
        <dbReference type="Proteomes" id="UP000250321"/>
    </source>
</evidence>
<feature type="domain" description="FHA" evidence="2">
    <location>
        <begin position="149"/>
        <end position="205"/>
    </location>
</feature>
<dbReference type="Gene3D" id="2.60.200.20">
    <property type="match status" value="1"/>
</dbReference>
<keyword evidence="4" id="KW-1185">Reference proteome</keyword>
<evidence type="ECO:0000313" key="3">
    <source>
        <dbReference type="EMBL" id="PQM38561.1"/>
    </source>
</evidence>
<dbReference type="FunFam" id="2.60.200.20:FF:000052">
    <property type="entry name" value="Microspherule protein 1"/>
    <property type="match status" value="1"/>
</dbReference>
<dbReference type="PROSITE" id="PS50006">
    <property type="entry name" value="FHA_DOMAIN"/>
    <property type="match status" value="1"/>
</dbReference>
<dbReference type="PANTHER" id="PTHR13233:SF0">
    <property type="entry name" value="MICROSPHERULE PROTEIN 1"/>
    <property type="match status" value="1"/>
</dbReference>
<dbReference type="Pfam" id="PF00498">
    <property type="entry name" value="FHA"/>
    <property type="match status" value="1"/>
</dbReference>
<feature type="compositionally biased region" description="Polar residues" evidence="1">
    <location>
        <begin position="10"/>
        <end position="21"/>
    </location>
</feature>
<dbReference type="GO" id="GO:0045944">
    <property type="term" value="P:positive regulation of transcription by RNA polymerase II"/>
    <property type="evidence" value="ECO:0007669"/>
    <property type="project" value="TreeGrafter"/>
</dbReference>
<organism evidence="3 4">
    <name type="scientific">Prunus yedoensis var. nudiflora</name>
    <dbReference type="NCBI Taxonomy" id="2094558"/>
    <lineage>
        <taxon>Eukaryota</taxon>
        <taxon>Viridiplantae</taxon>
        <taxon>Streptophyta</taxon>
        <taxon>Embryophyta</taxon>
        <taxon>Tracheophyta</taxon>
        <taxon>Spermatophyta</taxon>
        <taxon>Magnoliopsida</taxon>
        <taxon>eudicotyledons</taxon>
        <taxon>Gunneridae</taxon>
        <taxon>Pentapetalae</taxon>
        <taxon>rosids</taxon>
        <taxon>fabids</taxon>
        <taxon>Rosales</taxon>
        <taxon>Rosaceae</taxon>
        <taxon>Amygdaloideae</taxon>
        <taxon>Amygdaleae</taxon>
        <taxon>Prunus</taxon>
    </lineage>
</organism>
<proteinExistence type="predicted"/>
<dbReference type="GO" id="GO:0044545">
    <property type="term" value="C:NSL complex"/>
    <property type="evidence" value="ECO:0007669"/>
    <property type="project" value="TreeGrafter"/>
</dbReference>
<evidence type="ECO:0000259" key="2">
    <source>
        <dbReference type="PROSITE" id="PS50006"/>
    </source>
</evidence>
<comment type="caution">
    <text evidence="3">The sequence shown here is derived from an EMBL/GenBank/DDBJ whole genome shotgun (WGS) entry which is preliminary data.</text>
</comment>
<dbReference type="InterPro" id="IPR008984">
    <property type="entry name" value="SMAD_FHA_dom_sf"/>
</dbReference>
<dbReference type="AlphaFoldDB" id="A0A314UMI4"/>
<dbReference type="InterPro" id="IPR037912">
    <property type="entry name" value="MCRS1"/>
</dbReference>
<gene>
    <name evidence="3" type="ORF">Pyn_11578</name>
</gene>
<reference evidence="3 4" key="1">
    <citation type="submission" date="2018-02" db="EMBL/GenBank/DDBJ databases">
        <title>Draft genome of wild Prunus yedoensis var. nudiflora.</title>
        <authorList>
            <person name="Baek S."/>
            <person name="Kim J.-H."/>
            <person name="Choi K."/>
            <person name="Kim G.-B."/>
            <person name="Cho A."/>
            <person name="Jang H."/>
            <person name="Shin C.-H."/>
            <person name="Yu H.-J."/>
            <person name="Mun J.-H."/>
        </authorList>
    </citation>
    <scope>NUCLEOTIDE SEQUENCE [LARGE SCALE GENOMIC DNA]</scope>
    <source>
        <strain evidence="4">cv. Jeju island</strain>
        <tissue evidence="3">Leaf</tissue>
    </source>
</reference>
<evidence type="ECO:0000256" key="1">
    <source>
        <dbReference type="SAM" id="MobiDB-lite"/>
    </source>
</evidence>
<feature type="region of interest" description="Disordered" evidence="1">
    <location>
        <begin position="1"/>
        <end position="35"/>
    </location>
</feature>
<accession>A0A314UMI4</accession>